<protein>
    <submittedName>
        <fullName evidence="2">Type IV pilus assembly protein PilZ</fullName>
    </submittedName>
</protein>
<feature type="domain" description="PilZ" evidence="1">
    <location>
        <begin position="17"/>
        <end position="108"/>
    </location>
</feature>
<evidence type="ECO:0000313" key="3">
    <source>
        <dbReference type="Proteomes" id="UP000295293"/>
    </source>
</evidence>
<sequence length="121" mass="12909">MATPAMGGMPRQGILSLAIKDRGALYNAYMPFVKNGGLFVPTAKRYSLGDEVFILLTLMEEKDRLPVAGKVVWITPAGAQGNRTAGIGVQFNESADGETARTKIESILAGILGSDRPTHTM</sequence>
<accession>A0A4R6YNV6</accession>
<name>A0A4R6YNV6_9GAMM</name>
<proteinExistence type="predicted"/>
<reference evidence="2 3" key="1">
    <citation type="submission" date="2019-03" db="EMBL/GenBank/DDBJ databases">
        <title>Genomic Encyclopedia of Type Strains, Phase IV (KMG-IV): sequencing the most valuable type-strain genomes for metagenomic binning, comparative biology and taxonomic classification.</title>
        <authorList>
            <person name="Goeker M."/>
        </authorList>
    </citation>
    <scope>NUCLEOTIDE SEQUENCE [LARGE SCALE GENOMIC DNA]</scope>
    <source>
        <strain evidence="2 3">DSM 21667</strain>
    </source>
</reference>
<organism evidence="2 3">
    <name type="scientific">Tahibacter aquaticus</name>
    <dbReference type="NCBI Taxonomy" id="520092"/>
    <lineage>
        <taxon>Bacteria</taxon>
        <taxon>Pseudomonadati</taxon>
        <taxon>Pseudomonadota</taxon>
        <taxon>Gammaproteobacteria</taxon>
        <taxon>Lysobacterales</taxon>
        <taxon>Rhodanobacteraceae</taxon>
        <taxon>Tahibacter</taxon>
    </lineage>
</organism>
<dbReference type="AlphaFoldDB" id="A0A4R6YNV6"/>
<evidence type="ECO:0000313" key="2">
    <source>
        <dbReference type="EMBL" id="TDR39379.1"/>
    </source>
</evidence>
<comment type="caution">
    <text evidence="2">The sequence shown here is derived from an EMBL/GenBank/DDBJ whole genome shotgun (WGS) entry which is preliminary data.</text>
</comment>
<dbReference type="Proteomes" id="UP000295293">
    <property type="component" value="Unassembled WGS sequence"/>
</dbReference>
<evidence type="ECO:0000259" key="1">
    <source>
        <dbReference type="Pfam" id="PF07238"/>
    </source>
</evidence>
<keyword evidence="3" id="KW-1185">Reference proteome</keyword>
<dbReference type="Pfam" id="PF07238">
    <property type="entry name" value="PilZ"/>
    <property type="match status" value="1"/>
</dbReference>
<dbReference type="Gene3D" id="2.40.10.220">
    <property type="entry name" value="predicted glycosyltransferase like domains"/>
    <property type="match status" value="1"/>
</dbReference>
<gene>
    <name evidence="2" type="ORF">DFR29_11680</name>
</gene>
<dbReference type="EMBL" id="SNZH01000016">
    <property type="protein sequence ID" value="TDR39379.1"/>
    <property type="molecule type" value="Genomic_DNA"/>
</dbReference>
<dbReference type="GO" id="GO:0035438">
    <property type="term" value="F:cyclic-di-GMP binding"/>
    <property type="evidence" value="ECO:0007669"/>
    <property type="project" value="InterPro"/>
</dbReference>
<dbReference type="InterPro" id="IPR009875">
    <property type="entry name" value="PilZ_domain"/>
</dbReference>